<reference evidence="1" key="1">
    <citation type="submission" date="2023-03" db="EMBL/GenBank/DDBJ databases">
        <title>Massive genome expansion in bonnet fungi (Mycena s.s.) driven by repeated elements and novel gene families across ecological guilds.</title>
        <authorList>
            <consortium name="Lawrence Berkeley National Laboratory"/>
            <person name="Harder C.B."/>
            <person name="Miyauchi S."/>
            <person name="Viragh M."/>
            <person name="Kuo A."/>
            <person name="Thoen E."/>
            <person name="Andreopoulos B."/>
            <person name="Lu D."/>
            <person name="Skrede I."/>
            <person name="Drula E."/>
            <person name="Henrissat B."/>
            <person name="Morin E."/>
            <person name="Kohler A."/>
            <person name="Barry K."/>
            <person name="LaButti K."/>
            <person name="Morin E."/>
            <person name="Salamov A."/>
            <person name="Lipzen A."/>
            <person name="Mereny Z."/>
            <person name="Hegedus B."/>
            <person name="Baldrian P."/>
            <person name="Stursova M."/>
            <person name="Weitz H."/>
            <person name="Taylor A."/>
            <person name="Grigoriev I.V."/>
            <person name="Nagy L.G."/>
            <person name="Martin F."/>
            <person name="Kauserud H."/>
        </authorList>
    </citation>
    <scope>NUCLEOTIDE SEQUENCE</scope>
    <source>
        <strain evidence="1">CBHHK067</strain>
    </source>
</reference>
<organism evidence="1 2">
    <name type="scientific">Mycena rosella</name>
    <name type="common">Pink bonnet</name>
    <name type="synonym">Agaricus rosellus</name>
    <dbReference type="NCBI Taxonomy" id="1033263"/>
    <lineage>
        <taxon>Eukaryota</taxon>
        <taxon>Fungi</taxon>
        <taxon>Dikarya</taxon>
        <taxon>Basidiomycota</taxon>
        <taxon>Agaricomycotina</taxon>
        <taxon>Agaricomycetes</taxon>
        <taxon>Agaricomycetidae</taxon>
        <taxon>Agaricales</taxon>
        <taxon>Marasmiineae</taxon>
        <taxon>Mycenaceae</taxon>
        <taxon>Mycena</taxon>
    </lineage>
</organism>
<dbReference type="EMBL" id="JARKIE010000012">
    <property type="protein sequence ID" value="KAJ7703674.1"/>
    <property type="molecule type" value="Genomic_DNA"/>
</dbReference>
<evidence type="ECO:0000313" key="2">
    <source>
        <dbReference type="Proteomes" id="UP001221757"/>
    </source>
</evidence>
<name>A0AAD7GRJ4_MYCRO</name>
<dbReference type="Proteomes" id="UP001221757">
    <property type="component" value="Unassembled WGS sequence"/>
</dbReference>
<sequence length="254" mass="28258">MFLDIRRENHWIWMGIKSYQIPMTAGIAVYADVALNGSNILISRQKLSVPSDRTPAFAPPSGLPSETAVEHPAVVDPAFLQTFLSRQMSEPVKIIGRPRHWQEKMHIWVSRRGDQWIMETDEVVRIGSAVKGEVKESGLGESSGSTPAAGTSGVLDEFLLRRFLSPKDTNKYVAGKHSSVCERTQKELQIFFSSIYLMADDDDDILAWWKVKHTMSDAWLSMAASTASSTVVTKEQLNTGFGDGLDYLEGVTIH</sequence>
<accession>A0AAD7GRJ4</accession>
<comment type="caution">
    <text evidence="1">The sequence shown here is derived from an EMBL/GenBank/DDBJ whole genome shotgun (WGS) entry which is preliminary data.</text>
</comment>
<dbReference type="AlphaFoldDB" id="A0AAD7GRJ4"/>
<gene>
    <name evidence="1" type="ORF">B0H17DRAFT_1231531</name>
</gene>
<proteinExistence type="predicted"/>
<protein>
    <submittedName>
        <fullName evidence="1">Uncharacterized protein</fullName>
    </submittedName>
</protein>
<keyword evidence="2" id="KW-1185">Reference proteome</keyword>
<evidence type="ECO:0000313" key="1">
    <source>
        <dbReference type="EMBL" id="KAJ7703674.1"/>
    </source>
</evidence>